<reference evidence="2" key="1">
    <citation type="journal article" date="2013" name="Nature">
        <title>Draft genome of the wheat A-genome progenitor Triticum urartu.</title>
        <authorList>
            <person name="Ling H.Q."/>
            <person name="Zhao S."/>
            <person name="Liu D."/>
            <person name="Wang J."/>
            <person name="Sun H."/>
            <person name="Zhang C."/>
            <person name="Fan H."/>
            <person name="Li D."/>
            <person name="Dong L."/>
            <person name="Tao Y."/>
            <person name="Gao C."/>
            <person name="Wu H."/>
            <person name="Li Y."/>
            <person name="Cui Y."/>
            <person name="Guo X."/>
            <person name="Zheng S."/>
            <person name="Wang B."/>
            <person name="Yu K."/>
            <person name="Liang Q."/>
            <person name="Yang W."/>
            <person name="Lou X."/>
            <person name="Chen J."/>
            <person name="Feng M."/>
            <person name="Jian J."/>
            <person name="Zhang X."/>
            <person name="Luo G."/>
            <person name="Jiang Y."/>
            <person name="Liu J."/>
            <person name="Wang Z."/>
            <person name="Sha Y."/>
            <person name="Zhang B."/>
            <person name="Wu H."/>
            <person name="Tang D."/>
            <person name="Shen Q."/>
            <person name="Xue P."/>
            <person name="Zou S."/>
            <person name="Wang X."/>
            <person name="Liu X."/>
            <person name="Wang F."/>
            <person name="Yang Y."/>
            <person name="An X."/>
            <person name="Dong Z."/>
            <person name="Zhang K."/>
            <person name="Zhang X."/>
            <person name="Luo M.C."/>
            <person name="Dvorak J."/>
            <person name="Tong Y."/>
            <person name="Wang J."/>
            <person name="Yang H."/>
            <person name="Li Z."/>
            <person name="Wang D."/>
            <person name="Zhang A."/>
            <person name="Wang J."/>
        </authorList>
    </citation>
    <scope>NUCLEOTIDE SEQUENCE</scope>
    <source>
        <strain evidence="2">cv. G1812</strain>
    </source>
</reference>
<protein>
    <submittedName>
        <fullName evidence="1">Uncharacterized protein</fullName>
    </submittedName>
</protein>
<evidence type="ECO:0000313" key="2">
    <source>
        <dbReference type="Proteomes" id="UP000015106"/>
    </source>
</evidence>
<name>A0A8R7NXA2_TRIUA</name>
<dbReference type="EnsemblPlants" id="TuG1812G0100001435.01.T06">
    <property type="protein sequence ID" value="TuG1812G0100001435.01.T06"/>
    <property type="gene ID" value="TuG1812G0100001435.01"/>
</dbReference>
<dbReference type="AlphaFoldDB" id="A0A8R7NXA2"/>
<reference evidence="1" key="3">
    <citation type="submission" date="2022-06" db="UniProtKB">
        <authorList>
            <consortium name="EnsemblPlants"/>
        </authorList>
    </citation>
    <scope>IDENTIFICATION</scope>
</reference>
<dbReference type="EnsemblPlants" id="TuG1812G0100001435.01.T07">
    <property type="protein sequence ID" value="TuG1812G0100001435.01.T07"/>
    <property type="gene ID" value="TuG1812G0100001435.01"/>
</dbReference>
<evidence type="ECO:0000313" key="1">
    <source>
        <dbReference type="EnsemblPlants" id="TuG1812G0100001435.01.T07"/>
    </source>
</evidence>
<keyword evidence="2" id="KW-1185">Reference proteome</keyword>
<dbReference type="Gramene" id="TuG1812G0100001435.01.T07">
    <property type="protein sequence ID" value="TuG1812G0100001435.01.T07"/>
    <property type="gene ID" value="TuG1812G0100001435.01"/>
</dbReference>
<dbReference type="Gramene" id="TuG1812G0100001435.01.T06">
    <property type="protein sequence ID" value="TuG1812G0100001435.01.T06"/>
    <property type="gene ID" value="TuG1812G0100001435.01"/>
</dbReference>
<reference evidence="1" key="2">
    <citation type="submission" date="2018-03" db="EMBL/GenBank/DDBJ databases">
        <title>The Triticum urartu genome reveals the dynamic nature of wheat genome evolution.</title>
        <authorList>
            <person name="Ling H."/>
            <person name="Ma B."/>
            <person name="Shi X."/>
            <person name="Liu H."/>
            <person name="Dong L."/>
            <person name="Sun H."/>
            <person name="Cao Y."/>
            <person name="Gao Q."/>
            <person name="Zheng S."/>
            <person name="Li Y."/>
            <person name="Yu Y."/>
            <person name="Du H."/>
            <person name="Qi M."/>
            <person name="Li Y."/>
            <person name="Yu H."/>
            <person name="Cui Y."/>
            <person name="Wang N."/>
            <person name="Chen C."/>
            <person name="Wu H."/>
            <person name="Zhao Y."/>
            <person name="Zhang J."/>
            <person name="Li Y."/>
            <person name="Zhou W."/>
            <person name="Zhang B."/>
            <person name="Hu W."/>
            <person name="Eijk M."/>
            <person name="Tang J."/>
            <person name="Witsenboer H."/>
            <person name="Zhao S."/>
            <person name="Li Z."/>
            <person name="Zhang A."/>
            <person name="Wang D."/>
            <person name="Liang C."/>
        </authorList>
    </citation>
    <scope>NUCLEOTIDE SEQUENCE [LARGE SCALE GENOMIC DNA]</scope>
    <source>
        <strain evidence="1">cv. G1812</strain>
    </source>
</reference>
<dbReference type="Proteomes" id="UP000015106">
    <property type="component" value="Chromosome 1"/>
</dbReference>
<organism evidence="1 2">
    <name type="scientific">Triticum urartu</name>
    <name type="common">Red wild einkorn</name>
    <name type="synonym">Crithodium urartu</name>
    <dbReference type="NCBI Taxonomy" id="4572"/>
    <lineage>
        <taxon>Eukaryota</taxon>
        <taxon>Viridiplantae</taxon>
        <taxon>Streptophyta</taxon>
        <taxon>Embryophyta</taxon>
        <taxon>Tracheophyta</taxon>
        <taxon>Spermatophyta</taxon>
        <taxon>Magnoliopsida</taxon>
        <taxon>Liliopsida</taxon>
        <taxon>Poales</taxon>
        <taxon>Poaceae</taxon>
        <taxon>BOP clade</taxon>
        <taxon>Pooideae</taxon>
        <taxon>Triticodae</taxon>
        <taxon>Triticeae</taxon>
        <taxon>Triticinae</taxon>
        <taxon>Triticum</taxon>
    </lineage>
</organism>
<sequence>MYCPVSCDVILSLFKPLNTKQGNEDISESQSHCLHGRWSHCHLYYALCGDKHMTSKGPCPPPNTMDLFIINT</sequence>
<accession>A0A8R7NXA2</accession>
<proteinExistence type="predicted"/>